<dbReference type="SUPFAM" id="SSF55073">
    <property type="entry name" value="Nucleotide cyclase"/>
    <property type="match status" value="1"/>
</dbReference>
<evidence type="ECO:0000259" key="3">
    <source>
        <dbReference type="PROSITE" id="PS50113"/>
    </source>
</evidence>
<dbReference type="PANTHER" id="PTHR44757:SF2">
    <property type="entry name" value="BIOFILM ARCHITECTURE MAINTENANCE PROTEIN MBAA"/>
    <property type="match status" value="1"/>
</dbReference>
<dbReference type="PROSITE" id="PS50112">
    <property type="entry name" value="PAS"/>
    <property type="match status" value="1"/>
</dbReference>
<dbReference type="Pfam" id="PF13426">
    <property type="entry name" value="PAS_9"/>
    <property type="match status" value="1"/>
</dbReference>
<keyword evidence="1" id="KW-0812">Transmembrane</keyword>
<dbReference type="PROSITE" id="PS50113">
    <property type="entry name" value="PAC"/>
    <property type="match status" value="2"/>
</dbReference>
<dbReference type="STRING" id="1561003.Ark11_0163"/>
<dbReference type="NCBIfam" id="TIGR00254">
    <property type="entry name" value="GGDEF"/>
    <property type="match status" value="1"/>
</dbReference>
<dbReference type="Proteomes" id="UP000198651">
    <property type="component" value="Chromosome I"/>
</dbReference>
<dbReference type="InterPro" id="IPR035965">
    <property type="entry name" value="PAS-like_dom_sf"/>
</dbReference>
<dbReference type="InterPro" id="IPR000160">
    <property type="entry name" value="GGDEF_dom"/>
</dbReference>
<evidence type="ECO:0000259" key="4">
    <source>
        <dbReference type="PROSITE" id="PS50887"/>
    </source>
</evidence>
<feature type="transmembrane region" description="Helical" evidence="1">
    <location>
        <begin position="25"/>
        <end position="45"/>
    </location>
</feature>
<evidence type="ECO:0000259" key="2">
    <source>
        <dbReference type="PROSITE" id="PS50112"/>
    </source>
</evidence>
<dbReference type="SUPFAM" id="SSF55785">
    <property type="entry name" value="PYP-like sensor domain (PAS domain)"/>
    <property type="match status" value="2"/>
</dbReference>
<keyword evidence="1" id="KW-1133">Transmembrane helix</keyword>
<dbReference type="AlphaFoldDB" id="A0A0S4LZV1"/>
<feature type="transmembrane region" description="Helical" evidence="1">
    <location>
        <begin position="51"/>
        <end position="74"/>
    </location>
</feature>
<dbReference type="RefSeq" id="WP_092342595.1">
    <property type="nucleotide sequence ID" value="NZ_FLSL01000087.1"/>
</dbReference>
<feature type="domain" description="PAC" evidence="3">
    <location>
        <begin position="278"/>
        <end position="331"/>
    </location>
</feature>
<dbReference type="PATRIC" id="fig|1561003.3.peg.164"/>
<feature type="transmembrane region" description="Helical" evidence="1">
    <location>
        <begin position="118"/>
        <end position="137"/>
    </location>
</feature>
<dbReference type="InterPro" id="IPR043128">
    <property type="entry name" value="Rev_trsase/Diguanyl_cyclase"/>
</dbReference>
<evidence type="ECO:0000313" key="5">
    <source>
        <dbReference type="EMBL" id="CUT17022.1"/>
    </source>
</evidence>
<dbReference type="OrthoDB" id="9759607at2"/>
<sequence>MHSQSNISYVDRMVYLDRLLQTGQLVSTSWFITVPLIIGMCIPMLESNHKISVLSWVVLAILLATARVFVAISLKRCTLESNLQRFEVVHSVVGMVSALAISLGLVKFSAILPISWQMMYTSISAVLAMGTAFTLLYTAMGFFFYMPSVVLPIGIAQIFHPDKAVRALGVMSIIMVPILAVYYLRQYKVVAKGMRVFYENKALFERQKSIFDAAPNGIIVSRKGIIVNANDYVSRMFGYEMSEIIGKNIDKLFLDSDVLHKLYSAMIKFSDDRRSNQETMEVEAVYSDGRNFWVGVVCSPIKDLGAKEEEGIVWIISDLTERMIVEDRVRKQQAMYQGLVEASKDLVFYLDNDFCFAYANPRGSMRVLGRYSDDLIGSYVGDIINHDGENSFDENVLTKVIELGTMFEQEVNMLHPDGDVKLIKLSLSPIRSLDGALMGIAGMATDITPSKEIEDHMLYLAMHDELTGLPNRRLFTDRLQQAIRQFDRYDGELAVLMLDLDRFKLVNDTLGHSVGDRVLEMTAYRLRSVLRASDTVARLGGDEFIILLPSILNVDHVKDVAQKVVDSVGEPLMISGQHVQIYASVGVSLYPRDGSTAEVLVGVADEAMYKSKQSGCNCYTMYSEMTKDKKPKLDDVAKRGFDGDVENFGDRKQQSESAC</sequence>
<accession>A0A0S4LZV1</accession>
<dbReference type="InterPro" id="IPR000700">
    <property type="entry name" value="PAS-assoc_C"/>
</dbReference>
<organism evidence="5 6">
    <name type="scientific">Candidatus Ichthyocystis hellenicum</name>
    <dbReference type="NCBI Taxonomy" id="1561003"/>
    <lineage>
        <taxon>Bacteria</taxon>
        <taxon>Pseudomonadati</taxon>
        <taxon>Pseudomonadota</taxon>
        <taxon>Betaproteobacteria</taxon>
        <taxon>Burkholderiales</taxon>
        <taxon>Candidatus Ichthyocystis</taxon>
    </lineage>
</organism>
<dbReference type="SMART" id="SM00267">
    <property type="entry name" value="GGDEF"/>
    <property type="match status" value="1"/>
</dbReference>
<dbReference type="InterPro" id="IPR029787">
    <property type="entry name" value="Nucleotide_cyclase"/>
</dbReference>
<proteinExistence type="predicted"/>
<evidence type="ECO:0000256" key="1">
    <source>
        <dbReference type="SAM" id="Phobius"/>
    </source>
</evidence>
<feature type="transmembrane region" description="Helical" evidence="1">
    <location>
        <begin position="86"/>
        <end position="106"/>
    </location>
</feature>
<dbReference type="FunFam" id="3.30.70.270:FF:000001">
    <property type="entry name" value="Diguanylate cyclase domain protein"/>
    <property type="match status" value="1"/>
</dbReference>
<dbReference type="EMBL" id="LN906597">
    <property type="protein sequence ID" value="CUT17022.1"/>
    <property type="molecule type" value="Genomic_DNA"/>
</dbReference>
<gene>
    <name evidence="5" type="ORF">Ark11_0163</name>
</gene>
<dbReference type="PROSITE" id="PS50887">
    <property type="entry name" value="GGDEF"/>
    <property type="match status" value="1"/>
</dbReference>
<keyword evidence="6" id="KW-1185">Reference proteome</keyword>
<dbReference type="PANTHER" id="PTHR44757">
    <property type="entry name" value="DIGUANYLATE CYCLASE DGCP"/>
    <property type="match status" value="1"/>
</dbReference>
<protein>
    <submittedName>
        <fullName evidence="5">Putative sensor-regulator, GGDEF /PAS domain</fullName>
    </submittedName>
</protein>
<dbReference type="Gene3D" id="3.30.70.270">
    <property type="match status" value="1"/>
</dbReference>
<dbReference type="NCBIfam" id="TIGR00229">
    <property type="entry name" value="sensory_box"/>
    <property type="match status" value="2"/>
</dbReference>
<dbReference type="InterPro" id="IPR001610">
    <property type="entry name" value="PAC"/>
</dbReference>
<dbReference type="SMART" id="SM00091">
    <property type="entry name" value="PAS"/>
    <property type="match status" value="2"/>
</dbReference>
<keyword evidence="1" id="KW-0472">Membrane</keyword>
<dbReference type="Pfam" id="PF08448">
    <property type="entry name" value="PAS_4"/>
    <property type="match status" value="1"/>
</dbReference>
<name>A0A0S4LZV1_9BURK</name>
<dbReference type="Gene3D" id="3.30.450.20">
    <property type="entry name" value="PAS domain"/>
    <property type="match status" value="2"/>
</dbReference>
<dbReference type="InterPro" id="IPR000014">
    <property type="entry name" value="PAS"/>
</dbReference>
<dbReference type="GO" id="GO:0003824">
    <property type="term" value="F:catalytic activity"/>
    <property type="evidence" value="ECO:0007669"/>
    <property type="project" value="UniProtKB-ARBA"/>
</dbReference>
<dbReference type="InterPro" id="IPR013656">
    <property type="entry name" value="PAS_4"/>
</dbReference>
<dbReference type="InterPro" id="IPR052155">
    <property type="entry name" value="Biofilm_reg_signaling"/>
</dbReference>
<dbReference type="Pfam" id="PF00990">
    <property type="entry name" value="GGDEF"/>
    <property type="match status" value="1"/>
</dbReference>
<feature type="domain" description="GGDEF" evidence="4">
    <location>
        <begin position="491"/>
        <end position="624"/>
    </location>
</feature>
<feature type="domain" description="PAC" evidence="3">
    <location>
        <begin position="407"/>
        <end position="459"/>
    </location>
</feature>
<dbReference type="SMART" id="SM00086">
    <property type="entry name" value="PAC"/>
    <property type="match status" value="2"/>
</dbReference>
<dbReference type="CDD" id="cd01949">
    <property type="entry name" value="GGDEF"/>
    <property type="match status" value="1"/>
</dbReference>
<dbReference type="CDD" id="cd00130">
    <property type="entry name" value="PAS"/>
    <property type="match status" value="2"/>
</dbReference>
<feature type="transmembrane region" description="Helical" evidence="1">
    <location>
        <begin position="165"/>
        <end position="184"/>
    </location>
</feature>
<evidence type="ECO:0000313" key="6">
    <source>
        <dbReference type="Proteomes" id="UP000198651"/>
    </source>
</evidence>
<reference evidence="6" key="1">
    <citation type="submission" date="2015-11" db="EMBL/GenBank/DDBJ databases">
        <authorList>
            <person name="Seth-Smith H.M.B."/>
        </authorList>
    </citation>
    <scope>NUCLEOTIDE SEQUENCE [LARGE SCALE GENOMIC DNA]</scope>
    <source>
        <strain evidence="6">2013Ark11</strain>
    </source>
</reference>
<feature type="domain" description="PAS" evidence="2">
    <location>
        <begin position="218"/>
        <end position="248"/>
    </location>
</feature>